<organism evidence="8 9">
    <name type="scientific">Cannabis sativa</name>
    <name type="common">Hemp</name>
    <name type="synonym">Marijuana</name>
    <dbReference type="NCBI Taxonomy" id="3483"/>
    <lineage>
        <taxon>Eukaryota</taxon>
        <taxon>Viridiplantae</taxon>
        <taxon>Streptophyta</taxon>
        <taxon>Embryophyta</taxon>
        <taxon>Tracheophyta</taxon>
        <taxon>Spermatophyta</taxon>
        <taxon>Magnoliopsida</taxon>
        <taxon>eudicotyledons</taxon>
        <taxon>Gunneridae</taxon>
        <taxon>Pentapetalae</taxon>
        <taxon>rosids</taxon>
        <taxon>fabids</taxon>
        <taxon>Rosales</taxon>
        <taxon>Cannabaceae</taxon>
        <taxon>Cannabis</taxon>
    </lineage>
</organism>
<evidence type="ECO:0000256" key="2">
    <source>
        <dbReference type="ARBA" id="ARBA00023015"/>
    </source>
</evidence>
<dbReference type="GO" id="GO:0003700">
    <property type="term" value="F:DNA-binding transcription factor activity"/>
    <property type="evidence" value="ECO:0007669"/>
    <property type="project" value="TreeGrafter"/>
</dbReference>
<evidence type="ECO:0000313" key="10">
    <source>
        <dbReference type="Proteomes" id="UP000583929"/>
    </source>
</evidence>
<keyword evidence="2" id="KW-0805">Transcription regulation</keyword>
<dbReference type="Pfam" id="PF00010">
    <property type="entry name" value="HLH"/>
    <property type="match status" value="1"/>
</dbReference>
<accession>A0A7J6F4Q9</accession>
<evidence type="ECO:0000256" key="5">
    <source>
        <dbReference type="SAM" id="MobiDB-lite"/>
    </source>
</evidence>
<dbReference type="PANTHER" id="PTHR12565:SF431">
    <property type="entry name" value="TRANSCRIPTION FACTOR BHLH137"/>
    <property type="match status" value="1"/>
</dbReference>
<keyword evidence="10" id="KW-1185">Reference proteome</keyword>
<comment type="subcellular location">
    <subcellularLocation>
        <location evidence="1">Nucleus</location>
    </subcellularLocation>
</comment>
<evidence type="ECO:0000259" key="6">
    <source>
        <dbReference type="PROSITE" id="PS50888"/>
    </source>
</evidence>
<keyword evidence="4" id="KW-0539">Nucleus</keyword>
<dbReference type="AlphaFoldDB" id="A0A7J6F4Q9"/>
<protein>
    <recommendedName>
        <fullName evidence="6">BHLH domain-containing protein</fullName>
    </recommendedName>
</protein>
<dbReference type="EMBL" id="JAATIQ010000277">
    <property type="protein sequence ID" value="KAF4365119.1"/>
    <property type="molecule type" value="Genomic_DNA"/>
</dbReference>
<name>A0A7J6F4Q9_CANSA</name>
<evidence type="ECO:0000256" key="3">
    <source>
        <dbReference type="ARBA" id="ARBA00023163"/>
    </source>
</evidence>
<feature type="domain" description="BHLH" evidence="6">
    <location>
        <begin position="84"/>
        <end position="134"/>
    </location>
</feature>
<dbReference type="Proteomes" id="UP000583929">
    <property type="component" value="Unassembled WGS sequence"/>
</dbReference>
<keyword evidence="3" id="KW-0804">Transcription</keyword>
<sequence>MAAFSSSSILLDSDNNNNNNNNDHGRSGTRGKRQKNCSGDSGKLLGKKEENSNNNNNNNKKKKKCEEQETPPSGYIHVRARRGQATDSHSLAERVRREKISERMKMLQKLVPGCEKVTGKALMLDEIINYVQSLQNQVEFLT</sequence>
<evidence type="ECO:0000313" key="7">
    <source>
        <dbReference type="EMBL" id="KAF4365119.1"/>
    </source>
</evidence>
<dbReference type="InterPro" id="IPR024097">
    <property type="entry name" value="bHLH_ZIP_TF"/>
</dbReference>
<dbReference type="Proteomes" id="UP000525078">
    <property type="component" value="Unassembled WGS sequence"/>
</dbReference>
<dbReference type="Gene3D" id="4.10.280.10">
    <property type="entry name" value="Helix-loop-helix DNA-binding domain"/>
    <property type="match status" value="1"/>
</dbReference>
<dbReference type="SMART" id="SM00353">
    <property type="entry name" value="HLH"/>
    <property type="match status" value="1"/>
</dbReference>
<gene>
    <name evidence="8" type="ORF">F8388_007535</name>
    <name evidence="7" type="ORF">G4B88_018299</name>
</gene>
<dbReference type="GO" id="GO:0046983">
    <property type="term" value="F:protein dimerization activity"/>
    <property type="evidence" value="ECO:0007669"/>
    <property type="project" value="InterPro"/>
</dbReference>
<dbReference type="EMBL" id="JAATIP010000158">
    <property type="protein sequence ID" value="KAF4365702.1"/>
    <property type="molecule type" value="Genomic_DNA"/>
</dbReference>
<evidence type="ECO:0000313" key="9">
    <source>
        <dbReference type="Proteomes" id="UP000525078"/>
    </source>
</evidence>
<comment type="caution">
    <text evidence="8">The sequence shown here is derived from an EMBL/GenBank/DDBJ whole genome shotgun (WGS) entry which is preliminary data.</text>
</comment>
<evidence type="ECO:0000256" key="4">
    <source>
        <dbReference type="ARBA" id="ARBA00023242"/>
    </source>
</evidence>
<dbReference type="GO" id="GO:0005634">
    <property type="term" value="C:nucleus"/>
    <property type="evidence" value="ECO:0007669"/>
    <property type="project" value="UniProtKB-SubCell"/>
</dbReference>
<evidence type="ECO:0000256" key="1">
    <source>
        <dbReference type="ARBA" id="ARBA00004123"/>
    </source>
</evidence>
<dbReference type="PANTHER" id="PTHR12565">
    <property type="entry name" value="STEROL REGULATORY ELEMENT-BINDING PROTEIN"/>
    <property type="match status" value="1"/>
</dbReference>
<dbReference type="PROSITE" id="PS50888">
    <property type="entry name" value="BHLH"/>
    <property type="match status" value="1"/>
</dbReference>
<evidence type="ECO:0000313" key="8">
    <source>
        <dbReference type="EMBL" id="KAF4365702.1"/>
    </source>
</evidence>
<reference evidence="9 10" key="1">
    <citation type="journal article" date="2020" name="bioRxiv">
        <title>Sequence and annotation of 42 cannabis genomes reveals extensive copy number variation in cannabinoid synthesis and pathogen resistance genes.</title>
        <authorList>
            <person name="Mckernan K.J."/>
            <person name="Helbert Y."/>
            <person name="Kane L.T."/>
            <person name="Ebling H."/>
            <person name="Zhang L."/>
            <person name="Liu B."/>
            <person name="Eaton Z."/>
            <person name="Mclaughlin S."/>
            <person name="Kingan S."/>
            <person name="Baybayan P."/>
            <person name="Concepcion G."/>
            <person name="Jordan M."/>
            <person name="Riva A."/>
            <person name="Barbazuk W."/>
            <person name="Harkins T."/>
        </authorList>
    </citation>
    <scope>NUCLEOTIDE SEQUENCE [LARGE SCALE GENOMIC DNA]</scope>
    <source>
        <strain evidence="9 10">cv. Jamaican Lion 4</strain>
        <strain evidence="7">Father</strain>
        <strain evidence="8">Mother</strain>
        <tissue evidence="8">Leaf</tissue>
    </source>
</reference>
<feature type="compositionally biased region" description="Low complexity" evidence="5">
    <location>
        <begin position="1"/>
        <end position="22"/>
    </location>
</feature>
<dbReference type="InterPro" id="IPR036638">
    <property type="entry name" value="HLH_DNA-bd_sf"/>
</dbReference>
<dbReference type="FunFam" id="4.10.280.10:FF:000002">
    <property type="entry name" value="Basic helix-loop-helix transcription factor"/>
    <property type="match status" value="1"/>
</dbReference>
<dbReference type="SUPFAM" id="SSF47459">
    <property type="entry name" value="HLH, helix-loop-helix DNA-binding domain"/>
    <property type="match status" value="1"/>
</dbReference>
<dbReference type="InterPro" id="IPR011598">
    <property type="entry name" value="bHLH_dom"/>
</dbReference>
<proteinExistence type="predicted"/>
<feature type="region of interest" description="Disordered" evidence="5">
    <location>
        <begin position="1"/>
        <end position="92"/>
    </location>
</feature>